<protein>
    <submittedName>
        <fullName evidence="7">MIP transporter</fullName>
    </submittedName>
</protein>
<dbReference type="Gene3D" id="1.20.1080.10">
    <property type="entry name" value="Glycerol uptake facilitator protein"/>
    <property type="match status" value="1"/>
</dbReference>
<sequence length="327" mass="35710">MALSPEQTRHIYQSDVEQPPIYEISRLKPEIQPFAGRIGGNQEIVVDRSDPQNAALLKKFPDVAPLMSFREGTDLSGFWDLDLWRFGFIEMMGTMLLVFVTASISVRPTVSSNTVPSSASGVFSTTAFLGPLLGSPQPGHFNCNFLGASYFIPTNGHLCALPDTRRGHSGFFLRKAYGAKDFTRGGCVVDQSMVPMDEAFLLEFMFSLILIFLSFGVGLDPRQGKIYGPALSPFLVGMVLGTLSLGSAFVRSGFAGACELYTKDISKEKRSLCNCLTLPSAAMNPARCFGVFVATSFPTYHWIHWVGPIVASVAHGIVYYVAPPWGH</sequence>
<dbReference type="RefSeq" id="XP_056476503.1">
    <property type="nucleotide sequence ID" value="XM_056616146.1"/>
</dbReference>
<evidence type="ECO:0000256" key="3">
    <source>
        <dbReference type="ARBA" id="ARBA00022989"/>
    </source>
</evidence>
<evidence type="ECO:0000256" key="6">
    <source>
        <dbReference type="SAM" id="Phobius"/>
    </source>
</evidence>
<name>A0A9W9KEV6_9EURO</name>
<reference evidence="7" key="1">
    <citation type="submission" date="2022-11" db="EMBL/GenBank/DDBJ databases">
        <authorList>
            <person name="Petersen C."/>
        </authorList>
    </citation>
    <scope>NUCLEOTIDE SEQUENCE</scope>
    <source>
        <strain evidence="7">IBT 30761</strain>
    </source>
</reference>
<dbReference type="Proteomes" id="UP001149074">
    <property type="component" value="Unassembled WGS sequence"/>
</dbReference>
<dbReference type="PRINTS" id="PR00783">
    <property type="entry name" value="MINTRINSICP"/>
</dbReference>
<dbReference type="SUPFAM" id="SSF81338">
    <property type="entry name" value="Aquaporin-like"/>
    <property type="match status" value="1"/>
</dbReference>
<feature type="transmembrane region" description="Helical" evidence="6">
    <location>
        <begin position="302"/>
        <end position="322"/>
    </location>
</feature>
<dbReference type="GeneID" id="81355125"/>
<evidence type="ECO:0000313" key="7">
    <source>
        <dbReference type="EMBL" id="KAJ5103123.1"/>
    </source>
</evidence>
<evidence type="ECO:0000256" key="2">
    <source>
        <dbReference type="ARBA" id="ARBA00022692"/>
    </source>
</evidence>
<evidence type="ECO:0000256" key="1">
    <source>
        <dbReference type="ARBA" id="ARBA00004141"/>
    </source>
</evidence>
<keyword evidence="2 5" id="KW-0812">Transmembrane</keyword>
<evidence type="ECO:0000256" key="5">
    <source>
        <dbReference type="RuleBase" id="RU000477"/>
    </source>
</evidence>
<keyword evidence="4 6" id="KW-0472">Membrane</keyword>
<comment type="similarity">
    <text evidence="5">Belongs to the MIP/aquaporin (TC 1.A.8) family.</text>
</comment>
<dbReference type="GO" id="GO:0016020">
    <property type="term" value="C:membrane"/>
    <property type="evidence" value="ECO:0007669"/>
    <property type="project" value="UniProtKB-SubCell"/>
</dbReference>
<dbReference type="PANTHER" id="PTHR47002">
    <property type="entry name" value="AQUAPORIN-LIKE"/>
    <property type="match status" value="1"/>
</dbReference>
<dbReference type="GO" id="GO:0015267">
    <property type="term" value="F:channel activity"/>
    <property type="evidence" value="ECO:0007669"/>
    <property type="project" value="InterPro"/>
</dbReference>
<dbReference type="PANTHER" id="PTHR47002:SF2">
    <property type="entry name" value="AQUAPORIN AQPAE.A-LIKE"/>
    <property type="match status" value="1"/>
</dbReference>
<proteinExistence type="inferred from homology"/>
<dbReference type="OrthoDB" id="3222at2759"/>
<dbReference type="AlphaFoldDB" id="A0A9W9KEV6"/>
<dbReference type="EMBL" id="JAPQKI010000004">
    <property type="protein sequence ID" value="KAJ5103123.1"/>
    <property type="molecule type" value="Genomic_DNA"/>
</dbReference>
<feature type="transmembrane region" description="Helical" evidence="6">
    <location>
        <begin position="200"/>
        <end position="219"/>
    </location>
</feature>
<keyword evidence="8" id="KW-1185">Reference proteome</keyword>
<keyword evidence="3 6" id="KW-1133">Transmembrane helix</keyword>
<dbReference type="InterPro" id="IPR000425">
    <property type="entry name" value="MIP"/>
</dbReference>
<dbReference type="Pfam" id="PF00230">
    <property type="entry name" value="MIP"/>
    <property type="match status" value="1"/>
</dbReference>
<comment type="subcellular location">
    <subcellularLocation>
        <location evidence="1">Membrane</location>
        <topology evidence="1">Multi-pass membrane protein</topology>
    </subcellularLocation>
</comment>
<comment type="caution">
    <text evidence="7">The sequence shown here is derived from an EMBL/GenBank/DDBJ whole genome shotgun (WGS) entry which is preliminary data.</text>
</comment>
<feature type="transmembrane region" description="Helical" evidence="6">
    <location>
        <begin position="231"/>
        <end position="250"/>
    </location>
</feature>
<accession>A0A9W9KEV6</accession>
<feature type="transmembrane region" description="Helical" evidence="6">
    <location>
        <begin position="83"/>
        <end position="104"/>
    </location>
</feature>
<dbReference type="InterPro" id="IPR023271">
    <property type="entry name" value="Aquaporin-like"/>
</dbReference>
<keyword evidence="5" id="KW-0813">Transport</keyword>
<organism evidence="7 8">
    <name type="scientific">Penicillium argentinense</name>
    <dbReference type="NCBI Taxonomy" id="1131581"/>
    <lineage>
        <taxon>Eukaryota</taxon>
        <taxon>Fungi</taxon>
        <taxon>Dikarya</taxon>
        <taxon>Ascomycota</taxon>
        <taxon>Pezizomycotina</taxon>
        <taxon>Eurotiomycetes</taxon>
        <taxon>Eurotiomycetidae</taxon>
        <taxon>Eurotiales</taxon>
        <taxon>Aspergillaceae</taxon>
        <taxon>Penicillium</taxon>
    </lineage>
</organism>
<evidence type="ECO:0000313" key="8">
    <source>
        <dbReference type="Proteomes" id="UP001149074"/>
    </source>
</evidence>
<reference evidence="7" key="2">
    <citation type="journal article" date="2023" name="IMA Fungus">
        <title>Comparative genomic study of the Penicillium genus elucidates a diverse pangenome and 15 lateral gene transfer events.</title>
        <authorList>
            <person name="Petersen C."/>
            <person name="Sorensen T."/>
            <person name="Nielsen M.R."/>
            <person name="Sondergaard T.E."/>
            <person name="Sorensen J.L."/>
            <person name="Fitzpatrick D.A."/>
            <person name="Frisvad J.C."/>
            <person name="Nielsen K.L."/>
        </authorList>
    </citation>
    <scope>NUCLEOTIDE SEQUENCE</scope>
    <source>
        <strain evidence="7">IBT 30761</strain>
    </source>
</reference>
<evidence type="ECO:0000256" key="4">
    <source>
        <dbReference type="ARBA" id="ARBA00023136"/>
    </source>
</evidence>
<gene>
    <name evidence="7" type="ORF">N7532_003652</name>
</gene>